<evidence type="ECO:0008006" key="3">
    <source>
        <dbReference type="Google" id="ProtNLM"/>
    </source>
</evidence>
<sequence>MVLAGLLLGTAVTGCAGGGGSGGGAELSADALLDEAHKTMNALKTVTIASSTTGSAGSSYSSRQTTDLKGRCTNKITWTEGGSLEQIRIDDTDYVRPDRAYLDRWSGREAAGGKAQDRWIRTPSSNAKPGDGLVDCTWPFTAFGKAEKGDRTEIGGRPAVALRVSDAGDAGDAEGAGGTYTFYVATEGEPYLLEVAYRGSDYRSTTSFSAFDEPLGVRAPAADDVLDAADAG</sequence>
<protein>
    <recommendedName>
        <fullName evidence="3">Lipoprotein</fullName>
    </recommendedName>
</protein>
<reference evidence="1 2" key="1">
    <citation type="submission" date="2022-10" db="EMBL/GenBank/DDBJ databases">
        <title>The complete genomes of actinobacterial strains from the NBC collection.</title>
        <authorList>
            <person name="Joergensen T.S."/>
            <person name="Alvarez Arevalo M."/>
            <person name="Sterndorff E.B."/>
            <person name="Faurdal D."/>
            <person name="Vuksanovic O."/>
            <person name="Mourched A.-S."/>
            <person name="Charusanti P."/>
            <person name="Shaw S."/>
            <person name="Blin K."/>
            <person name="Weber T."/>
        </authorList>
    </citation>
    <scope>NUCLEOTIDE SEQUENCE [LARGE SCALE GENOMIC DNA]</scope>
    <source>
        <strain evidence="1 2">NBC_00185</strain>
    </source>
</reference>
<proteinExistence type="predicted"/>
<evidence type="ECO:0000313" key="2">
    <source>
        <dbReference type="Proteomes" id="UP001622496"/>
    </source>
</evidence>
<dbReference type="Gene3D" id="2.50.20.20">
    <property type="match status" value="1"/>
</dbReference>
<accession>A0ABZ1KHF5</accession>
<name>A0ABZ1KHF5_9ACTN</name>
<organism evidence="1 2">
    <name type="scientific">[Kitasatospora] papulosa</name>
    <dbReference type="NCBI Taxonomy" id="1464011"/>
    <lineage>
        <taxon>Bacteria</taxon>
        <taxon>Bacillati</taxon>
        <taxon>Actinomycetota</taxon>
        <taxon>Actinomycetes</taxon>
        <taxon>Kitasatosporales</taxon>
        <taxon>Streptomycetaceae</taxon>
        <taxon>Streptomyces</taxon>
    </lineage>
</organism>
<keyword evidence="2" id="KW-1185">Reference proteome</keyword>
<evidence type="ECO:0000313" key="1">
    <source>
        <dbReference type="EMBL" id="WTP70396.1"/>
    </source>
</evidence>
<gene>
    <name evidence="1" type="ORF">OG560_28985</name>
</gene>
<dbReference type="EMBL" id="CP108135">
    <property type="protein sequence ID" value="WTP70396.1"/>
    <property type="molecule type" value="Genomic_DNA"/>
</dbReference>
<dbReference type="Proteomes" id="UP001622496">
    <property type="component" value="Chromosome"/>
</dbReference>